<dbReference type="Pfam" id="PF00501">
    <property type="entry name" value="AMP-binding"/>
    <property type="match status" value="1"/>
</dbReference>
<name>A0A508SRN4_9BRAD</name>
<sequence length="681" mass="74364">MTAPHVPQMALYRQWLKQTRGLEFADFEAMRRWSVTDIDGFWQSIWDYFDLRSPTPHSAVLAERKMPGAVWFPGAQVNYVRQVFRHVEPAHAAGLPALIASGEDGKLSETGWPELRRQVAALALHLKANGVRSGDRVAAYLPNIPETIIAFLATASLGAIWSVCAPDMAAPAVIDRFKQIEPKVLIACDAVTYAGRRHDRQGVIRELRAALPTVQHVILHSENAGAGTLLSSILAGSSAEIDAFEPEWLPFDHPLWIVYSSGTTGLPKPILHSHGGIMIVTLPLGALHNDVGCSYHANSFGERFHWYSSTGWIMWNCQVNGLLNGTTCLIFDGSPGGSKDKPDWTTLWRFVADAKATFFGAGAAFFANCTKAEIDVAAIGDLAALRALGSTGSPLSADTQSWFNDRFAALANQNGSAAQAEMWWANISGGTDFAGAFIGGNRELPQTPGTMQCRLLGCAVEAFDEQGRAVTNEVGELVCTEPLPSMPLRFWNDPGDARYRGSYFETYPDNFDGSGRGPVWRHGDWLKIEPDGACVIYGRSDATINRHGLRMGTSELYSAIEALPEVLDSLVVDLEYLGRDSYMPLFVVLREGVALDAAMKAKINKAVEAGLSRRFLPNDIFAVAEVPRTLSGKKQELPIKKLLLGHPLEKVINRDAMANPGCLDWYLDFAKSYLSKQAGAA</sequence>
<keyword evidence="8" id="KW-1185">Reference proteome</keyword>
<dbReference type="RefSeq" id="WP_139857223.1">
    <property type="nucleotide sequence ID" value="NZ_CAADFC020000004.1"/>
</dbReference>
<evidence type="ECO:0000259" key="6">
    <source>
        <dbReference type="Pfam" id="PF16177"/>
    </source>
</evidence>
<comment type="caution">
    <text evidence="7">The sequence shown here is derived from an EMBL/GenBank/DDBJ whole genome shotgun (WGS) entry which is preliminary data.</text>
</comment>
<feature type="domain" description="AMP-dependent synthetase/ligase" evidence="5">
    <location>
        <begin position="107"/>
        <end position="482"/>
    </location>
</feature>
<comment type="similarity">
    <text evidence="1">Belongs to the ATP-dependent AMP-binding enzyme family.</text>
</comment>
<dbReference type="NCBIfam" id="NF002937">
    <property type="entry name" value="PRK03584.1"/>
    <property type="match status" value="1"/>
</dbReference>
<dbReference type="NCBIfam" id="TIGR01217">
    <property type="entry name" value="ac_ac_CoA_syn"/>
    <property type="match status" value="1"/>
</dbReference>
<dbReference type="PANTHER" id="PTHR42921">
    <property type="entry name" value="ACETOACETYL-COA SYNTHETASE"/>
    <property type="match status" value="1"/>
</dbReference>
<dbReference type="GO" id="GO:0030729">
    <property type="term" value="F:acetoacetate-CoA ligase activity"/>
    <property type="evidence" value="ECO:0007669"/>
    <property type="project" value="InterPro"/>
</dbReference>
<keyword evidence="3" id="KW-0547">Nucleotide-binding</keyword>
<evidence type="ECO:0000256" key="2">
    <source>
        <dbReference type="ARBA" id="ARBA00022598"/>
    </source>
</evidence>
<accession>A0A508SRN4</accession>
<proteinExistence type="inferred from homology"/>
<keyword evidence="4" id="KW-0067">ATP-binding</keyword>
<dbReference type="EC" id="6.2.1.1" evidence="7"/>
<dbReference type="InterPro" id="IPR020845">
    <property type="entry name" value="AMP-binding_CS"/>
</dbReference>
<dbReference type="GO" id="GO:0003987">
    <property type="term" value="F:acetate-CoA ligase activity"/>
    <property type="evidence" value="ECO:0007669"/>
    <property type="project" value="UniProtKB-EC"/>
</dbReference>
<keyword evidence="2 7" id="KW-0436">Ligase</keyword>
<evidence type="ECO:0000313" key="7">
    <source>
        <dbReference type="EMBL" id="VIO65345.1"/>
    </source>
</evidence>
<organism evidence="7 8">
    <name type="scientific">Bradyrhizobium ivorense</name>
    <dbReference type="NCBI Taxonomy" id="2511166"/>
    <lineage>
        <taxon>Bacteria</taxon>
        <taxon>Pseudomonadati</taxon>
        <taxon>Pseudomonadota</taxon>
        <taxon>Alphaproteobacteria</taxon>
        <taxon>Hyphomicrobiales</taxon>
        <taxon>Nitrobacteraceae</taxon>
        <taxon>Bradyrhizobium</taxon>
    </lineage>
</organism>
<dbReference type="InterPro" id="IPR000873">
    <property type="entry name" value="AMP-dep_synth/lig_dom"/>
</dbReference>
<dbReference type="InterPro" id="IPR045851">
    <property type="entry name" value="AMP-bd_C_sf"/>
</dbReference>
<dbReference type="AlphaFoldDB" id="A0A508SRN4"/>
<dbReference type="OrthoDB" id="9803968at2"/>
<dbReference type="InterPro" id="IPR005914">
    <property type="entry name" value="Acac_CoA_synth"/>
</dbReference>
<evidence type="ECO:0000256" key="4">
    <source>
        <dbReference type="ARBA" id="ARBA00022840"/>
    </source>
</evidence>
<evidence type="ECO:0000313" key="8">
    <source>
        <dbReference type="Proteomes" id="UP000328092"/>
    </source>
</evidence>
<dbReference type="Proteomes" id="UP000328092">
    <property type="component" value="Unassembled WGS sequence"/>
</dbReference>
<dbReference type="GO" id="GO:0005524">
    <property type="term" value="F:ATP binding"/>
    <property type="evidence" value="ECO:0007669"/>
    <property type="project" value="UniProtKB-KW"/>
</dbReference>
<dbReference type="PANTHER" id="PTHR42921:SF1">
    <property type="entry name" value="ACETOACETYL-COA SYNTHETASE"/>
    <property type="match status" value="1"/>
</dbReference>
<dbReference type="InterPro" id="IPR032387">
    <property type="entry name" value="ACAS_N"/>
</dbReference>
<feature type="domain" description="Acetyl-coenzyme A synthetase N-terminal" evidence="6">
    <location>
        <begin position="28"/>
        <end position="80"/>
    </location>
</feature>
<protein>
    <submittedName>
        <fullName evidence="7">Acetyl-coenzyme A synthetase</fullName>
        <ecNumber evidence="7">6.2.1.1</ecNumber>
    </submittedName>
</protein>
<dbReference type="EMBL" id="CAADFC020000004">
    <property type="protein sequence ID" value="VIO65345.1"/>
    <property type="molecule type" value="Genomic_DNA"/>
</dbReference>
<evidence type="ECO:0000256" key="3">
    <source>
        <dbReference type="ARBA" id="ARBA00022741"/>
    </source>
</evidence>
<dbReference type="Gene3D" id="3.30.300.30">
    <property type="match status" value="1"/>
</dbReference>
<dbReference type="Pfam" id="PF16177">
    <property type="entry name" value="ACAS_N"/>
    <property type="match status" value="1"/>
</dbReference>
<evidence type="ECO:0000259" key="5">
    <source>
        <dbReference type="Pfam" id="PF00501"/>
    </source>
</evidence>
<gene>
    <name evidence="7" type="primary">acsA_1</name>
    <name evidence="7" type="ORF">CI1B_04440</name>
</gene>
<dbReference type="InterPro" id="IPR042099">
    <property type="entry name" value="ANL_N_sf"/>
</dbReference>
<dbReference type="GO" id="GO:0006629">
    <property type="term" value="P:lipid metabolic process"/>
    <property type="evidence" value="ECO:0007669"/>
    <property type="project" value="InterPro"/>
</dbReference>
<dbReference type="PROSITE" id="PS00455">
    <property type="entry name" value="AMP_BINDING"/>
    <property type="match status" value="1"/>
</dbReference>
<evidence type="ECO:0000256" key="1">
    <source>
        <dbReference type="ARBA" id="ARBA00006432"/>
    </source>
</evidence>
<dbReference type="Gene3D" id="3.40.50.12780">
    <property type="entry name" value="N-terminal domain of ligase-like"/>
    <property type="match status" value="1"/>
</dbReference>
<dbReference type="SUPFAM" id="SSF56801">
    <property type="entry name" value="Acetyl-CoA synthetase-like"/>
    <property type="match status" value="1"/>
</dbReference>
<reference evidence="7" key="1">
    <citation type="submission" date="2019-02" db="EMBL/GenBank/DDBJ databases">
        <authorList>
            <person name="Pothier F.J."/>
        </authorList>
    </citation>
    <scope>NUCLEOTIDE SEQUENCE</scope>
    <source>
        <strain evidence="7">CI-1B</strain>
    </source>
</reference>